<evidence type="ECO:0000313" key="2">
    <source>
        <dbReference type="EMBL" id="CAJ1392358.1"/>
    </source>
</evidence>
<keyword evidence="3" id="KW-1185">Reference proteome</keyword>
<gene>
    <name evidence="2" type="ORF">EVOR1521_LOCUS17474</name>
</gene>
<dbReference type="Pfam" id="PF00687">
    <property type="entry name" value="Ribosomal_L1"/>
    <property type="match status" value="1"/>
</dbReference>
<name>A0AA36IRT3_9DINO</name>
<dbReference type="InterPro" id="IPR016095">
    <property type="entry name" value="Ribosomal_uL1_3-a/b-sand"/>
</dbReference>
<protein>
    <recommendedName>
        <fullName evidence="4">Ribosomal protein L1</fullName>
    </recommendedName>
</protein>
<feature type="compositionally biased region" description="Basic residues" evidence="1">
    <location>
        <begin position="371"/>
        <end position="382"/>
    </location>
</feature>
<proteinExistence type="predicted"/>
<feature type="compositionally biased region" description="Low complexity" evidence="1">
    <location>
        <begin position="278"/>
        <end position="293"/>
    </location>
</feature>
<comment type="caution">
    <text evidence="2">The sequence shown here is derived from an EMBL/GenBank/DDBJ whole genome shotgun (WGS) entry which is preliminary data.</text>
</comment>
<organism evidence="2 3">
    <name type="scientific">Effrenium voratum</name>
    <dbReference type="NCBI Taxonomy" id="2562239"/>
    <lineage>
        <taxon>Eukaryota</taxon>
        <taxon>Sar</taxon>
        <taxon>Alveolata</taxon>
        <taxon>Dinophyceae</taxon>
        <taxon>Suessiales</taxon>
        <taxon>Symbiodiniaceae</taxon>
        <taxon>Effrenium</taxon>
    </lineage>
</organism>
<feature type="region of interest" description="Disordered" evidence="1">
    <location>
        <begin position="1"/>
        <end position="20"/>
    </location>
</feature>
<dbReference type="SUPFAM" id="SSF56808">
    <property type="entry name" value="Ribosomal protein L1"/>
    <property type="match status" value="1"/>
</dbReference>
<evidence type="ECO:0008006" key="4">
    <source>
        <dbReference type="Google" id="ProtNLM"/>
    </source>
</evidence>
<accession>A0AA36IRT3</accession>
<dbReference type="Gene3D" id="3.40.50.790">
    <property type="match status" value="1"/>
</dbReference>
<dbReference type="EMBL" id="CAUJNA010002324">
    <property type="protein sequence ID" value="CAJ1392358.1"/>
    <property type="molecule type" value="Genomic_DNA"/>
</dbReference>
<dbReference type="InterPro" id="IPR028364">
    <property type="entry name" value="Ribosomal_uL1/biogenesis"/>
</dbReference>
<sequence>MAVEKAAAEKKEKAEAEEGTINSDVKVKKAVVGKAIRALKQLVAKRSADSTHLFEEASEAMVIQFNLARIPERVGYPSNIPLPHPLYTEKSEVCFFSKSPQKRYKEMLMQKHPTPGLTKVIGVDKLKRRYVRSMERRQLADSYDLFLCDKRVIQGMHSYLGNAFFKQKTSKQPVPVSLKEATDDPAVFIRKAMAGTCLRLNRGNCVSVRFGFCQMQEEQLEANAKAVIAHGIKILGRHGLAVSGISMQATDSMVLLVWQRPAPPGEKVNLKQWREHAASSAASDTGASGVSDSEITGSEIISDAGETLSTRDSISEVDTSGETMSEMETADSEADDIAHEDLPLVQGLKKKKRRREGVPVQAEALEEKAKAPKKKAKGRKGA</sequence>
<dbReference type="InterPro" id="IPR023674">
    <property type="entry name" value="Ribosomal_uL1-like"/>
</dbReference>
<dbReference type="Proteomes" id="UP001178507">
    <property type="component" value="Unassembled WGS sequence"/>
</dbReference>
<reference evidence="2" key="1">
    <citation type="submission" date="2023-08" db="EMBL/GenBank/DDBJ databases">
        <authorList>
            <person name="Chen Y."/>
            <person name="Shah S."/>
            <person name="Dougan E. K."/>
            <person name="Thang M."/>
            <person name="Chan C."/>
        </authorList>
    </citation>
    <scope>NUCLEOTIDE SEQUENCE</scope>
</reference>
<evidence type="ECO:0000256" key="1">
    <source>
        <dbReference type="SAM" id="MobiDB-lite"/>
    </source>
</evidence>
<feature type="region of interest" description="Disordered" evidence="1">
    <location>
        <begin position="274"/>
        <end position="382"/>
    </location>
</feature>
<feature type="compositionally biased region" description="Polar residues" evidence="1">
    <location>
        <begin position="307"/>
        <end position="323"/>
    </location>
</feature>
<evidence type="ECO:0000313" key="3">
    <source>
        <dbReference type="Proteomes" id="UP001178507"/>
    </source>
</evidence>
<feature type="compositionally biased region" description="Basic and acidic residues" evidence="1">
    <location>
        <begin position="1"/>
        <end position="16"/>
    </location>
</feature>
<dbReference type="AlphaFoldDB" id="A0AA36IRT3"/>